<dbReference type="Proteomes" id="UP000709295">
    <property type="component" value="Unassembled WGS sequence"/>
</dbReference>
<sequence length="56" mass="5920">MLGHSSTSVTKTPIKAGIRPLIPVYLATKRPAGSAFLRTLVRRLSAEGVRTPSGTT</sequence>
<name>A0A8J5IUE1_9STRA</name>
<dbReference type="EMBL" id="JAENGY010000491">
    <property type="protein sequence ID" value="KAG6961790.1"/>
    <property type="molecule type" value="Genomic_DNA"/>
</dbReference>
<protein>
    <submittedName>
        <fullName evidence="1">Uncharacterized protein</fullName>
    </submittedName>
</protein>
<comment type="caution">
    <text evidence="1">The sequence shown here is derived from an EMBL/GenBank/DDBJ whole genome shotgun (WGS) entry which is preliminary data.</text>
</comment>
<evidence type="ECO:0000313" key="2">
    <source>
        <dbReference type="Proteomes" id="UP000709295"/>
    </source>
</evidence>
<dbReference type="AlphaFoldDB" id="A0A8J5IUE1"/>
<reference evidence="1" key="1">
    <citation type="submission" date="2021-01" db="EMBL/GenBank/DDBJ databases">
        <title>Phytophthora aleatoria, a newly-described species from Pinus radiata is distinct from Phytophthora cactorum isolates based on comparative genomics.</title>
        <authorList>
            <person name="Mcdougal R."/>
            <person name="Panda P."/>
            <person name="Williams N."/>
            <person name="Studholme D.J."/>
        </authorList>
    </citation>
    <scope>NUCLEOTIDE SEQUENCE</scope>
    <source>
        <strain evidence="1">NZFS 4037</strain>
    </source>
</reference>
<gene>
    <name evidence="1" type="ORF">JG688_00008911</name>
</gene>
<proteinExistence type="predicted"/>
<keyword evidence="2" id="KW-1185">Reference proteome</keyword>
<accession>A0A8J5IUE1</accession>
<evidence type="ECO:0000313" key="1">
    <source>
        <dbReference type="EMBL" id="KAG6961790.1"/>
    </source>
</evidence>
<organism evidence="1 2">
    <name type="scientific">Phytophthora aleatoria</name>
    <dbReference type="NCBI Taxonomy" id="2496075"/>
    <lineage>
        <taxon>Eukaryota</taxon>
        <taxon>Sar</taxon>
        <taxon>Stramenopiles</taxon>
        <taxon>Oomycota</taxon>
        <taxon>Peronosporomycetes</taxon>
        <taxon>Peronosporales</taxon>
        <taxon>Peronosporaceae</taxon>
        <taxon>Phytophthora</taxon>
    </lineage>
</organism>